<keyword evidence="5" id="KW-0256">Endoplasmic reticulum</keyword>
<dbReference type="AlphaFoldDB" id="A0A9P3G7N6"/>
<evidence type="ECO:0000256" key="5">
    <source>
        <dbReference type="RuleBase" id="RU362022"/>
    </source>
</evidence>
<organism evidence="7 8">
    <name type="scientific">Phanerochaete sordida</name>
    <dbReference type="NCBI Taxonomy" id="48140"/>
    <lineage>
        <taxon>Eukaryota</taxon>
        <taxon>Fungi</taxon>
        <taxon>Dikarya</taxon>
        <taxon>Basidiomycota</taxon>
        <taxon>Agaricomycotina</taxon>
        <taxon>Agaricomycetes</taxon>
        <taxon>Polyporales</taxon>
        <taxon>Phanerochaetaceae</taxon>
        <taxon>Phanerochaete</taxon>
    </lineage>
</organism>
<evidence type="ECO:0000256" key="3">
    <source>
        <dbReference type="ARBA" id="ARBA00022989"/>
    </source>
</evidence>
<evidence type="ECO:0000313" key="7">
    <source>
        <dbReference type="EMBL" id="GJE88939.1"/>
    </source>
</evidence>
<evidence type="ECO:0000256" key="2">
    <source>
        <dbReference type="ARBA" id="ARBA00022692"/>
    </source>
</evidence>
<keyword evidence="3 5" id="KW-1133">Transmembrane helix</keyword>
<feature type="transmembrane region" description="Helical" evidence="5">
    <location>
        <begin position="46"/>
        <end position="72"/>
    </location>
</feature>
<evidence type="ECO:0000313" key="8">
    <source>
        <dbReference type="Proteomes" id="UP000703269"/>
    </source>
</evidence>
<reference evidence="7 8" key="1">
    <citation type="submission" date="2021-08" db="EMBL/GenBank/DDBJ databases">
        <title>Draft Genome Sequence of Phanerochaete sordida strain YK-624.</title>
        <authorList>
            <person name="Mori T."/>
            <person name="Dohra H."/>
            <person name="Suzuki T."/>
            <person name="Kawagishi H."/>
            <person name="Hirai H."/>
        </authorList>
    </citation>
    <scope>NUCLEOTIDE SEQUENCE [LARGE SCALE GENOMIC DNA]</scope>
    <source>
        <strain evidence="7 8">YK-624</strain>
    </source>
</reference>
<dbReference type="Proteomes" id="UP000703269">
    <property type="component" value="Unassembled WGS sequence"/>
</dbReference>
<dbReference type="PANTHER" id="PTHR12714:SF9">
    <property type="entry name" value="PROTEIN-S-ISOPRENYLCYSTEINE O-METHYLTRANSFERASE"/>
    <property type="match status" value="1"/>
</dbReference>
<feature type="signal peptide" evidence="6">
    <location>
        <begin position="1"/>
        <end position="20"/>
    </location>
</feature>
<dbReference type="GO" id="GO:0005789">
    <property type="term" value="C:endoplasmic reticulum membrane"/>
    <property type="evidence" value="ECO:0007669"/>
    <property type="project" value="UniProtKB-SubCell"/>
</dbReference>
<keyword evidence="6" id="KW-0732">Signal</keyword>
<keyword evidence="4 5" id="KW-0472">Membrane</keyword>
<dbReference type="OrthoDB" id="422086at2759"/>
<dbReference type="Pfam" id="PF04140">
    <property type="entry name" value="ICMT"/>
    <property type="match status" value="1"/>
</dbReference>
<keyword evidence="5" id="KW-0808">Transferase</keyword>
<comment type="subcellular location">
    <subcellularLocation>
        <location evidence="5">Endoplasmic reticulum membrane</location>
        <topology evidence="5">Multi-pass membrane protein</topology>
    </subcellularLocation>
    <subcellularLocation>
        <location evidence="1">Membrane</location>
        <topology evidence="1">Multi-pass membrane protein</topology>
    </subcellularLocation>
</comment>
<comment type="catalytic activity">
    <reaction evidence="5">
        <text>[protein]-C-terminal S-[(2E,6E)-farnesyl]-L-cysteine + S-adenosyl-L-methionine = [protein]-C-terminal S-[(2E,6E)-farnesyl]-L-cysteine methyl ester + S-adenosyl-L-homocysteine</text>
        <dbReference type="Rhea" id="RHEA:21672"/>
        <dbReference type="Rhea" id="RHEA-COMP:12125"/>
        <dbReference type="Rhea" id="RHEA-COMP:12126"/>
        <dbReference type="ChEBI" id="CHEBI:57856"/>
        <dbReference type="ChEBI" id="CHEBI:59789"/>
        <dbReference type="ChEBI" id="CHEBI:90510"/>
        <dbReference type="ChEBI" id="CHEBI:90511"/>
        <dbReference type="EC" id="2.1.1.100"/>
    </reaction>
</comment>
<name>A0A9P3G7N6_9APHY</name>
<comment type="caution">
    <text evidence="5">Lacks conserved residue(s) required for the propagation of feature annotation.</text>
</comment>
<dbReference type="Gene3D" id="1.20.120.1630">
    <property type="match status" value="1"/>
</dbReference>
<protein>
    <recommendedName>
        <fullName evidence="5">Protein-S-isoprenylcysteine O-methyltransferase</fullName>
        <ecNumber evidence="5">2.1.1.100</ecNumber>
    </recommendedName>
</protein>
<keyword evidence="2 5" id="KW-0812">Transmembrane</keyword>
<dbReference type="InterPro" id="IPR007269">
    <property type="entry name" value="ICMT_MeTrfase"/>
</dbReference>
<feature type="chain" id="PRO_5040347683" description="Protein-S-isoprenylcysteine O-methyltransferase" evidence="6">
    <location>
        <begin position="21"/>
        <end position="236"/>
    </location>
</feature>
<keyword evidence="5" id="KW-0489">Methyltransferase</keyword>
<dbReference type="GO" id="GO:0004671">
    <property type="term" value="F:protein C-terminal S-isoprenylcysteine carboxyl O-methyltransferase activity"/>
    <property type="evidence" value="ECO:0007669"/>
    <property type="project" value="UniProtKB-EC"/>
</dbReference>
<dbReference type="GO" id="GO:0032259">
    <property type="term" value="P:methylation"/>
    <property type="evidence" value="ECO:0007669"/>
    <property type="project" value="UniProtKB-KW"/>
</dbReference>
<dbReference type="PANTHER" id="PTHR12714">
    <property type="entry name" value="PROTEIN-S ISOPRENYLCYSTEINE O-METHYLTRANSFERASE"/>
    <property type="match status" value="1"/>
</dbReference>
<proteinExistence type="inferred from homology"/>
<comment type="similarity">
    <text evidence="5">Belongs to the class VI-like SAM-binding methyltransferase superfamily. Isoprenylcysteine carboxyl methyltransferase family.</text>
</comment>
<dbReference type="EMBL" id="BPQB01000011">
    <property type="protein sequence ID" value="GJE88939.1"/>
    <property type="molecule type" value="Genomic_DNA"/>
</dbReference>
<keyword evidence="5" id="KW-0949">S-adenosyl-L-methionine</keyword>
<comment type="caution">
    <text evidence="7">The sequence shown here is derived from an EMBL/GenBank/DDBJ whole genome shotgun (WGS) entry which is preliminary data.</text>
</comment>
<sequence length="236" mass="26172">MILFVKSALLLLSATIFFHGFKAPTPAVDSKRDVYKGQVFEHVVHIIVYAGQSVFIGSMLGHVLVMLSLSYFPAGREHIVPMICANPSVSLSALSSLNPAFLSSVALVVAGGSLRMWCYRTLGRHFTFQVTILEGHKLVTSGPYAVVRHPSYTGGCAMIVGASLLFFARDGFVTACRVQDTPAVWLVRFWRVLAPYAAFGLIRRAWVEDAQLKHNFGQAWEAYRKAVPYRFVPYLL</sequence>
<keyword evidence="8" id="KW-1185">Reference proteome</keyword>
<evidence type="ECO:0000256" key="4">
    <source>
        <dbReference type="ARBA" id="ARBA00023136"/>
    </source>
</evidence>
<evidence type="ECO:0000256" key="6">
    <source>
        <dbReference type="SAM" id="SignalP"/>
    </source>
</evidence>
<evidence type="ECO:0000256" key="1">
    <source>
        <dbReference type="ARBA" id="ARBA00004141"/>
    </source>
</evidence>
<gene>
    <name evidence="7" type="ORF">PsYK624_050270</name>
</gene>
<accession>A0A9P3G7N6</accession>
<dbReference type="EC" id="2.1.1.100" evidence="5"/>